<feature type="domain" description="Serine aminopeptidase S33" evidence="1">
    <location>
        <begin position="149"/>
        <end position="270"/>
    </location>
</feature>
<reference evidence="2 3" key="1">
    <citation type="submission" date="2024-09" db="EMBL/GenBank/DDBJ databases">
        <authorList>
            <person name="Sun Q."/>
            <person name="Mori K."/>
        </authorList>
    </citation>
    <scope>NUCLEOTIDE SEQUENCE [LARGE SCALE GENOMIC DNA]</scope>
    <source>
        <strain evidence="2 3">CCM 7759</strain>
    </source>
</reference>
<dbReference type="Proteomes" id="UP001589776">
    <property type="component" value="Unassembled WGS sequence"/>
</dbReference>
<dbReference type="Gene3D" id="3.40.50.1820">
    <property type="entry name" value="alpha/beta hydrolase"/>
    <property type="match status" value="1"/>
</dbReference>
<dbReference type="EMBL" id="JBHLWN010000057">
    <property type="protein sequence ID" value="MFC0213605.1"/>
    <property type="molecule type" value="Genomic_DNA"/>
</dbReference>
<evidence type="ECO:0000313" key="2">
    <source>
        <dbReference type="EMBL" id="MFC0213605.1"/>
    </source>
</evidence>
<dbReference type="InterPro" id="IPR029058">
    <property type="entry name" value="AB_hydrolase_fold"/>
</dbReference>
<accession>A0ABV6DLT6</accession>
<gene>
    <name evidence="2" type="ORF">ACFFK0_14265</name>
</gene>
<evidence type="ECO:0000259" key="1">
    <source>
        <dbReference type="Pfam" id="PF12146"/>
    </source>
</evidence>
<dbReference type="RefSeq" id="WP_377470917.1">
    <property type="nucleotide sequence ID" value="NZ_JBHLWN010000057.1"/>
</dbReference>
<name>A0ABV6DLT6_9BACL</name>
<proteinExistence type="predicted"/>
<keyword evidence="2" id="KW-0378">Hydrolase</keyword>
<evidence type="ECO:0000313" key="3">
    <source>
        <dbReference type="Proteomes" id="UP001589776"/>
    </source>
</evidence>
<sequence>MSSLNQVTSSGATIRKTLLTAKLFDRFWDRWFVHGIAAAGIAELRRELTDISHWIEGLQSQALQYQKAAAVCAESGKYEESEHMWRTAGLYYYLIQWIYPEVTEDKRYWFERCKAMFENADRLSEIPIIPVSIPVKERECCGRMRIPESPHGCVVLVSPIDSSKEELFTYESEFVHAGFATLHVDGPGQGETLLKQGLKASRANWTLFIRQVIDEAAGRFPGLPIFLFGTSSGASWAVHGSFHPKVEKAAAVSPAFEAGLVLPEYFLERMACILEDDAVLLPELERFEAGKPVMLFHGKKDTMVKDEQIYALYGKLPEGKRMIEYENEGHCCNFKLGEIRKTAAAWFMEGA</sequence>
<protein>
    <submittedName>
        <fullName evidence="2">Alpha/beta hydrolase</fullName>
    </submittedName>
</protein>
<organism evidence="2 3">
    <name type="scientific">Paenibacillus chartarius</name>
    <dbReference type="NCBI Taxonomy" id="747481"/>
    <lineage>
        <taxon>Bacteria</taxon>
        <taxon>Bacillati</taxon>
        <taxon>Bacillota</taxon>
        <taxon>Bacilli</taxon>
        <taxon>Bacillales</taxon>
        <taxon>Paenibacillaceae</taxon>
        <taxon>Paenibacillus</taxon>
    </lineage>
</organism>
<dbReference type="SUPFAM" id="SSF53474">
    <property type="entry name" value="alpha/beta-Hydrolases"/>
    <property type="match status" value="1"/>
</dbReference>
<dbReference type="GO" id="GO:0016787">
    <property type="term" value="F:hydrolase activity"/>
    <property type="evidence" value="ECO:0007669"/>
    <property type="project" value="UniProtKB-KW"/>
</dbReference>
<dbReference type="InterPro" id="IPR022742">
    <property type="entry name" value="Hydrolase_4"/>
</dbReference>
<keyword evidence="3" id="KW-1185">Reference proteome</keyword>
<comment type="caution">
    <text evidence="2">The sequence shown here is derived from an EMBL/GenBank/DDBJ whole genome shotgun (WGS) entry which is preliminary data.</text>
</comment>
<dbReference type="Pfam" id="PF12146">
    <property type="entry name" value="Hydrolase_4"/>
    <property type="match status" value="1"/>
</dbReference>